<gene>
    <name evidence="1" type="ORF">METZ01_LOCUS165603</name>
</gene>
<sequence>QTVYTTKDYLVSGESFDIVECQDCALRLTNPFPEENKVNEYYASEDYVSHSEHKKNIFSFFYSSVRDFMLIRKRKLIEKKSGLSKGTLLDFGCGLGHFLNQMKENGWNVFGIDSSPKAKKSVENRFDIQVYSPNEWLNSNETYDIITCWHSLEHIDKPWVYLEQFRERLNPNGLLIIALPNFKSADAEKFKGFWAAYDTPRHFYHFSIKSMSKLTEKNGFSIQTIHRLYFDTFYVSILSAKHMGKSLISGVWSGTVSFLSAAIHKEKCSSLIYILN</sequence>
<accession>A0A382BGL1</accession>
<organism evidence="1">
    <name type="scientific">marine metagenome</name>
    <dbReference type="NCBI Taxonomy" id="408172"/>
    <lineage>
        <taxon>unclassified sequences</taxon>
        <taxon>metagenomes</taxon>
        <taxon>ecological metagenomes</taxon>
    </lineage>
</organism>
<dbReference type="EMBL" id="UINC01029660">
    <property type="protein sequence ID" value="SVB12749.1"/>
    <property type="molecule type" value="Genomic_DNA"/>
</dbReference>
<evidence type="ECO:0008006" key="2">
    <source>
        <dbReference type="Google" id="ProtNLM"/>
    </source>
</evidence>
<name>A0A382BGL1_9ZZZZ</name>
<dbReference type="PANTHER" id="PTHR43861">
    <property type="entry name" value="TRANS-ACONITATE 2-METHYLTRANSFERASE-RELATED"/>
    <property type="match status" value="1"/>
</dbReference>
<dbReference type="AlphaFoldDB" id="A0A382BGL1"/>
<dbReference type="Gene3D" id="3.40.50.150">
    <property type="entry name" value="Vaccinia Virus protein VP39"/>
    <property type="match status" value="1"/>
</dbReference>
<dbReference type="InterPro" id="IPR029063">
    <property type="entry name" value="SAM-dependent_MTases_sf"/>
</dbReference>
<dbReference type="Pfam" id="PF13489">
    <property type="entry name" value="Methyltransf_23"/>
    <property type="match status" value="1"/>
</dbReference>
<dbReference type="PANTHER" id="PTHR43861:SF6">
    <property type="entry name" value="METHYLTRANSFERASE TYPE 11"/>
    <property type="match status" value="1"/>
</dbReference>
<dbReference type="SUPFAM" id="SSF53335">
    <property type="entry name" value="S-adenosyl-L-methionine-dependent methyltransferases"/>
    <property type="match status" value="1"/>
</dbReference>
<feature type="non-terminal residue" evidence="1">
    <location>
        <position position="1"/>
    </location>
</feature>
<reference evidence="1" key="1">
    <citation type="submission" date="2018-05" db="EMBL/GenBank/DDBJ databases">
        <authorList>
            <person name="Lanie J.A."/>
            <person name="Ng W.-L."/>
            <person name="Kazmierczak K.M."/>
            <person name="Andrzejewski T.M."/>
            <person name="Davidsen T.M."/>
            <person name="Wayne K.J."/>
            <person name="Tettelin H."/>
            <person name="Glass J.I."/>
            <person name="Rusch D."/>
            <person name="Podicherti R."/>
            <person name="Tsui H.-C.T."/>
            <person name="Winkler M.E."/>
        </authorList>
    </citation>
    <scope>NUCLEOTIDE SEQUENCE</scope>
</reference>
<protein>
    <recommendedName>
        <fullName evidence="2">Methyltransferase domain-containing protein</fullName>
    </recommendedName>
</protein>
<proteinExistence type="predicted"/>
<evidence type="ECO:0000313" key="1">
    <source>
        <dbReference type="EMBL" id="SVB12749.1"/>
    </source>
</evidence>
<dbReference type="CDD" id="cd02440">
    <property type="entry name" value="AdoMet_MTases"/>
    <property type="match status" value="1"/>
</dbReference>